<evidence type="ECO:0000256" key="8">
    <source>
        <dbReference type="ARBA" id="ARBA00023002"/>
    </source>
</evidence>
<dbReference type="OrthoDB" id="412005at2759"/>
<evidence type="ECO:0000256" key="3">
    <source>
        <dbReference type="ARBA" id="ARBA00022604"/>
    </source>
</evidence>
<keyword evidence="4" id="KW-0285">Flavoprotein</keyword>
<comment type="function">
    <text evidence="13">Monooxygenase catalytic activity. Involved in regulation of cytokinesis; promotes RHOA activity, probably acting locally at the midbody in late cytokinesis. Monooxygenase activity is involved in stabilizing transient structures between daughter cells, termed intercellular bridges, before abscission. Regulates differentiation and proliferation through the regulation of cell death.</text>
</comment>
<dbReference type="GO" id="GO:0004497">
    <property type="term" value="F:monooxygenase activity"/>
    <property type="evidence" value="ECO:0007669"/>
    <property type="project" value="UniProtKB-KW"/>
</dbReference>
<keyword evidence="2" id="KW-0597">Phosphoprotein</keyword>
<evidence type="ECO:0000256" key="2">
    <source>
        <dbReference type="ARBA" id="ARBA00022553"/>
    </source>
</evidence>
<comment type="caution">
    <text evidence="15">The sequence shown here is derived from an EMBL/GenBank/DDBJ whole genome shotgun (WGS) entry which is preliminary data.</text>
</comment>
<evidence type="ECO:0000256" key="5">
    <source>
        <dbReference type="ARBA" id="ARBA00022782"/>
    </source>
</evidence>
<keyword evidence="8" id="KW-0560">Oxidoreductase</keyword>
<evidence type="ECO:0000256" key="7">
    <source>
        <dbReference type="ARBA" id="ARBA00022857"/>
    </source>
</evidence>
<comment type="subcellular location">
    <subcellularLocation>
        <location evidence="1">Midbody</location>
    </subcellularLocation>
</comment>
<dbReference type="SUPFAM" id="SSF51905">
    <property type="entry name" value="FAD/NAD(P)-binding domain"/>
    <property type="match status" value="1"/>
</dbReference>
<comment type="cofactor">
    <cofactor evidence="10">
        <name>NADPH</name>
        <dbReference type="ChEBI" id="CHEBI:57783"/>
    </cofactor>
</comment>
<keyword evidence="9" id="KW-0503">Monooxygenase</keyword>
<dbReference type="GO" id="GO:0030496">
    <property type="term" value="C:midbody"/>
    <property type="evidence" value="ECO:0007669"/>
    <property type="project" value="UniProtKB-SubCell"/>
</dbReference>
<dbReference type="GO" id="GO:0030154">
    <property type="term" value="P:cell differentiation"/>
    <property type="evidence" value="ECO:0007669"/>
    <property type="project" value="UniProtKB-KW"/>
</dbReference>
<evidence type="ECO:0000256" key="9">
    <source>
        <dbReference type="ARBA" id="ARBA00023033"/>
    </source>
</evidence>
<accession>A0A9D3PV34</accession>
<organism evidence="15 16">
    <name type="scientific">Megalops atlanticus</name>
    <name type="common">Tarpon</name>
    <name type="synonym">Clupea gigantea</name>
    <dbReference type="NCBI Taxonomy" id="7932"/>
    <lineage>
        <taxon>Eukaryota</taxon>
        <taxon>Metazoa</taxon>
        <taxon>Chordata</taxon>
        <taxon>Craniata</taxon>
        <taxon>Vertebrata</taxon>
        <taxon>Euteleostomi</taxon>
        <taxon>Actinopterygii</taxon>
        <taxon>Neopterygii</taxon>
        <taxon>Teleostei</taxon>
        <taxon>Elopiformes</taxon>
        <taxon>Megalopidae</taxon>
        <taxon>Megalops</taxon>
    </lineage>
</organism>
<evidence type="ECO:0000256" key="6">
    <source>
        <dbReference type="ARBA" id="ARBA00022827"/>
    </source>
</evidence>
<evidence type="ECO:0000256" key="10">
    <source>
        <dbReference type="ARBA" id="ARBA00053031"/>
    </source>
</evidence>
<gene>
    <name evidence="15" type="ORF">MATL_G00145210</name>
</gene>
<reference evidence="15" key="1">
    <citation type="submission" date="2021-01" db="EMBL/GenBank/DDBJ databases">
        <authorList>
            <person name="Zahm M."/>
            <person name="Roques C."/>
            <person name="Cabau C."/>
            <person name="Klopp C."/>
            <person name="Donnadieu C."/>
            <person name="Jouanno E."/>
            <person name="Lampietro C."/>
            <person name="Louis A."/>
            <person name="Herpin A."/>
            <person name="Echchiki A."/>
            <person name="Berthelot C."/>
            <person name="Parey E."/>
            <person name="Roest-Crollius H."/>
            <person name="Braasch I."/>
            <person name="Postlethwait J."/>
            <person name="Bobe J."/>
            <person name="Montfort J."/>
            <person name="Bouchez O."/>
            <person name="Begum T."/>
            <person name="Mejri S."/>
            <person name="Adams A."/>
            <person name="Chen W.-J."/>
            <person name="Guiguen Y."/>
        </authorList>
    </citation>
    <scope>NUCLEOTIDE SEQUENCE</scope>
    <source>
        <strain evidence="15">YG-15Mar2019-1</strain>
        <tissue evidence="15">Brain</tissue>
    </source>
</reference>
<keyword evidence="16" id="KW-1185">Reference proteome</keyword>
<evidence type="ECO:0000256" key="11">
    <source>
        <dbReference type="ARBA" id="ARBA00061663"/>
    </source>
</evidence>
<feature type="domain" description="FAD/NAD(P)-binding" evidence="14">
    <location>
        <begin position="239"/>
        <end position="458"/>
    </location>
</feature>
<evidence type="ECO:0000313" key="15">
    <source>
        <dbReference type="EMBL" id="KAG7468644.1"/>
    </source>
</evidence>
<protein>
    <recommendedName>
        <fullName evidence="12">Oxidative stress-induced growth inhibitor 1</fullName>
    </recommendedName>
</protein>
<keyword evidence="7" id="KW-0521">NADP</keyword>
<evidence type="ECO:0000259" key="14">
    <source>
        <dbReference type="Pfam" id="PF07992"/>
    </source>
</evidence>
<sequence>MTPGLKGPSGLRPQDPLPVIIIGNGPSGICLSYFLSGYRPYVKVGAAHPNPILHRKLQDILGQSLLEQDLEYLSEGVDGRTSSPLGLLFDALIRPEGDMGGAAESLLTWRMEPEQHLPHLVLGKGPPGGAWQSMEGSMVTLSLGDWMEMPDLSFRDWMTRRGRQLRNNRATTRDIAQYYQQYVEAKGLQEHFRTGVRVTSVRSLTPSMLGGEGLSAESCTPSATLYRVEGVREDAAGEGGAFCLYARNVVLATGTYDCPARLGVEGEDLPFVFHTVADLERAVRAGRLCPDSHPLLVVGAGLTAADAILLAHGSGVPLLHTFRRDVRDSALVFNQLPELMFPEYHKVHDMMRSQALTSGGRYASYTSLPRHRVLGFSPAGKCSLQEVGGGDRKRRVFQVSMALVLIGSNPNLSFLPDEGRGLALDPLQPVSAKRNPLDTDPFTYEVTQQPGLYALGPLAGDGFVRFLQGGALGVAASLMRKRGSAVTV</sequence>
<dbReference type="InterPro" id="IPR029731">
    <property type="entry name" value="OSGIN1/2"/>
</dbReference>
<evidence type="ECO:0000256" key="13">
    <source>
        <dbReference type="ARBA" id="ARBA00093330"/>
    </source>
</evidence>
<name>A0A9D3PV34_MEGAT</name>
<keyword evidence="6" id="KW-0274">FAD</keyword>
<dbReference type="FunFam" id="3.50.50.60:FF:000152">
    <property type="entry name" value="Oxidative stress-induced growth inhibitor 1"/>
    <property type="match status" value="1"/>
</dbReference>
<keyword evidence="3" id="KW-0341">Growth regulation</keyword>
<evidence type="ECO:0000256" key="1">
    <source>
        <dbReference type="ARBA" id="ARBA00004214"/>
    </source>
</evidence>
<dbReference type="GO" id="GO:0030308">
    <property type="term" value="P:negative regulation of cell growth"/>
    <property type="evidence" value="ECO:0007669"/>
    <property type="project" value="TreeGrafter"/>
</dbReference>
<dbReference type="InterPro" id="IPR023753">
    <property type="entry name" value="FAD/NAD-binding_dom"/>
</dbReference>
<dbReference type="GO" id="GO:0008083">
    <property type="term" value="F:growth factor activity"/>
    <property type="evidence" value="ECO:0007669"/>
    <property type="project" value="TreeGrafter"/>
</dbReference>
<dbReference type="PANTHER" id="PTHR15192">
    <property type="entry name" value="PROTEIN CBG05349"/>
    <property type="match status" value="1"/>
</dbReference>
<keyword evidence="5" id="KW-0221">Differentiation</keyword>
<dbReference type="Proteomes" id="UP001046870">
    <property type="component" value="Chromosome 11"/>
</dbReference>
<dbReference type="Gene3D" id="3.50.50.60">
    <property type="entry name" value="FAD/NAD(P)-binding domain"/>
    <property type="match status" value="1"/>
</dbReference>
<dbReference type="EMBL" id="JAFDVH010000011">
    <property type="protein sequence ID" value="KAG7468644.1"/>
    <property type="molecule type" value="Genomic_DNA"/>
</dbReference>
<evidence type="ECO:0000313" key="16">
    <source>
        <dbReference type="Proteomes" id="UP001046870"/>
    </source>
</evidence>
<dbReference type="PANTHER" id="PTHR15192:SF15">
    <property type="entry name" value="OXIDATIVE STRESS-INDUCED GROWTH INHIBITOR 1"/>
    <property type="match status" value="1"/>
</dbReference>
<evidence type="ECO:0000256" key="4">
    <source>
        <dbReference type="ARBA" id="ARBA00022630"/>
    </source>
</evidence>
<evidence type="ECO:0000256" key="12">
    <source>
        <dbReference type="ARBA" id="ARBA00070803"/>
    </source>
</evidence>
<dbReference type="InterPro" id="IPR036188">
    <property type="entry name" value="FAD/NAD-bd_sf"/>
</dbReference>
<proteinExistence type="inferred from homology"/>
<dbReference type="AlphaFoldDB" id="A0A9D3PV34"/>
<dbReference type="Pfam" id="PF07992">
    <property type="entry name" value="Pyr_redox_2"/>
    <property type="match status" value="1"/>
</dbReference>
<comment type="similarity">
    <text evidence="11">Belongs to the OKL38 family.</text>
</comment>